<keyword evidence="2" id="KW-1185">Reference proteome</keyword>
<evidence type="ECO:0000313" key="2">
    <source>
        <dbReference type="Proteomes" id="UP000248795"/>
    </source>
</evidence>
<organism evidence="1 2">
    <name type="scientific">Aestuariivirga litoralis</name>
    <dbReference type="NCBI Taxonomy" id="2650924"/>
    <lineage>
        <taxon>Bacteria</taxon>
        <taxon>Pseudomonadati</taxon>
        <taxon>Pseudomonadota</taxon>
        <taxon>Alphaproteobacteria</taxon>
        <taxon>Hyphomicrobiales</taxon>
        <taxon>Aestuariivirgaceae</taxon>
        <taxon>Aestuariivirga</taxon>
    </lineage>
</organism>
<dbReference type="AlphaFoldDB" id="A0A2W2BD56"/>
<protein>
    <submittedName>
        <fullName evidence="1">Formate dehydrogenase</fullName>
    </submittedName>
</protein>
<gene>
    <name evidence="1" type="ORF">DK847_06840</name>
</gene>
<name>A0A2W2BD56_9HYPH</name>
<proteinExistence type="predicted"/>
<dbReference type="RefSeq" id="WP_111197103.1">
    <property type="nucleotide sequence ID" value="NZ_QKVK01000002.1"/>
</dbReference>
<evidence type="ECO:0000313" key="1">
    <source>
        <dbReference type="EMBL" id="PZF78128.1"/>
    </source>
</evidence>
<reference evidence="2" key="1">
    <citation type="submission" date="2018-06" db="EMBL/GenBank/DDBJ databases">
        <title>Aestuariibacter litoralis strain KCTC 52945T.</title>
        <authorList>
            <person name="Li X."/>
            <person name="Salam N."/>
            <person name="Li J.-L."/>
            <person name="Chen Y.-M."/>
            <person name="Yang Z.-W."/>
            <person name="Zhang L.-Y."/>
            <person name="Han M.-X."/>
            <person name="Xiao M."/>
            <person name="Li W.-J."/>
        </authorList>
    </citation>
    <scope>NUCLEOTIDE SEQUENCE [LARGE SCALE GENOMIC DNA]</scope>
    <source>
        <strain evidence="2">KCTC 52945</strain>
    </source>
</reference>
<dbReference type="Proteomes" id="UP000248795">
    <property type="component" value="Unassembled WGS sequence"/>
</dbReference>
<sequence length="86" mass="9989">MDSHLVHMANDIARFHQSFSEDEAMQMVAEHINKNWAPSMRQKLFEEFQEHPSEFNNLIAKSLLKINCAKYNPNQNEIRDKEGTGG</sequence>
<dbReference type="Pfam" id="PF11390">
    <property type="entry name" value="FdsD"/>
    <property type="match status" value="1"/>
</dbReference>
<accession>A0A2W2BD56</accession>
<dbReference type="InterPro" id="IPR021074">
    <property type="entry name" value="Formate_DH_dsu"/>
</dbReference>
<dbReference type="EMBL" id="QKVK01000002">
    <property type="protein sequence ID" value="PZF78128.1"/>
    <property type="molecule type" value="Genomic_DNA"/>
</dbReference>
<comment type="caution">
    <text evidence="1">The sequence shown here is derived from an EMBL/GenBank/DDBJ whole genome shotgun (WGS) entry which is preliminary data.</text>
</comment>